<dbReference type="AlphaFoldDB" id="A0A8X6NHY8"/>
<reference evidence="1" key="1">
    <citation type="submission" date="2020-08" db="EMBL/GenBank/DDBJ databases">
        <title>Multicomponent nature underlies the extraordinary mechanical properties of spider dragline silk.</title>
        <authorList>
            <person name="Kono N."/>
            <person name="Nakamura H."/>
            <person name="Mori M."/>
            <person name="Yoshida Y."/>
            <person name="Ohtoshi R."/>
            <person name="Malay A.D."/>
            <person name="Moran D.A.P."/>
            <person name="Tomita M."/>
            <person name="Numata K."/>
            <person name="Arakawa K."/>
        </authorList>
    </citation>
    <scope>NUCLEOTIDE SEQUENCE</scope>
</reference>
<gene>
    <name evidence="1" type="ORF">NPIL_562451</name>
</gene>
<keyword evidence="2" id="KW-1185">Reference proteome</keyword>
<accession>A0A8X6NHY8</accession>
<dbReference type="EMBL" id="BMAW01058354">
    <property type="protein sequence ID" value="GFT15838.1"/>
    <property type="molecule type" value="Genomic_DNA"/>
</dbReference>
<evidence type="ECO:0000313" key="2">
    <source>
        <dbReference type="Proteomes" id="UP000887013"/>
    </source>
</evidence>
<protein>
    <submittedName>
        <fullName evidence="1">Uncharacterized protein</fullName>
    </submittedName>
</protein>
<comment type="caution">
    <text evidence="1">The sequence shown here is derived from an EMBL/GenBank/DDBJ whole genome shotgun (WGS) entry which is preliminary data.</text>
</comment>
<evidence type="ECO:0000313" key="1">
    <source>
        <dbReference type="EMBL" id="GFT15838.1"/>
    </source>
</evidence>
<name>A0A8X6NHY8_NEPPI</name>
<sequence>MIHGSERGELITDHRTLLKFIGVAELSHGEVGHIMIEHRYTSLTQTPLHRYGITPRSSRIMTIFLGDSQQIQTLWMTMPTRAER</sequence>
<organism evidence="1 2">
    <name type="scientific">Nephila pilipes</name>
    <name type="common">Giant wood spider</name>
    <name type="synonym">Nephila maculata</name>
    <dbReference type="NCBI Taxonomy" id="299642"/>
    <lineage>
        <taxon>Eukaryota</taxon>
        <taxon>Metazoa</taxon>
        <taxon>Ecdysozoa</taxon>
        <taxon>Arthropoda</taxon>
        <taxon>Chelicerata</taxon>
        <taxon>Arachnida</taxon>
        <taxon>Araneae</taxon>
        <taxon>Araneomorphae</taxon>
        <taxon>Entelegynae</taxon>
        <taxon>Araneoidea</taxon>
        <taxon>Nephilidae</taxon>
        <taxon>Nephila</taxon>
    </lineage>
</organism>
<dbReference type="Proteomes" id="UP000887013">
    <property type="component" value="Unassembled WGS sequence"/>
</dbReference>
<proteinExistence type="predicted"/>